<gene>
    <name evidence="3" type="ORF">ACETWP_14500</name>
</gene>
<feature type="signal peptide" evidence="1">
    <location>
        <begin position="1"/>
        <end position="35"/>
    </location>
</feature>
<keyword evidence="1" id="KW-0732">Signal</keyword>
<dbReference type="EMBL" id="JBHDLJ010000014">
    <property type="protein sequence ID" value="MFB0835799.1"/>
    <property type="molecule type" value="Genomic_DNA"/>
</dbReference>
<reference evidence="3 4" key="1">
    <citation type="submission" date="2024-09" db="EMBL/GenBank/DDBJ databases">
        <authorList>
            <person name="Salinas-Garcia M.A."/>
            <person name="Prieme A."/>
        </authorList>
    </citation>
    <scope>NUCLEOTIDE SEQUENCE [LARGE SCALE GENOMIC DNA]</scope>
    <source>
        <strain evidence="3 4">DSM 21081</strain>
    </source>
</reference>
<dbReference type="CDD" id="cd14814">
    <property type="entry name" value="Peptidase_M15"/>
    <property type="match status" value="1"/>
</dbReference>
<keyword evidence="3" id="KW-0121">Carboxypeptidase</keyword>
<dbReference type="SUPFAM" id="SSF55166">
    <property type="entry name" value="Hedgehog/DD-peptidase"/>
    <property type="match status" value="1"/>
</dbReference>
<evidence type="ECO:0000256" key="1">
    <source>
        <dbReference type="SAM" id="SignalP"/>
    </source>
</evidence>
<dbReference type="Pfam" id="PF02557">
    <property type="entry name" value="VanY"/>
    <property type="match status" value="1"/>
</dbReference>
<evidence type="ECO:0000313" key="4">
    <source>
        <dbReference type="Proteomes" id="UP001575652"/>
    </source>
</evidence>
<accession>A0ABV4UQ65</accession>
<name>A0ABV4UQ65_9MICC</name>
<proteinExistence type="predicted"/>
<keyword evidence="3" id="KW-0378">Hydrolase</keyword>
<organism evidence="3 4">
    <name type="scientific">Arthrobacter halodurans</name>
    <dbReference type="NCBI Taxonomy" id="516699"/>
    <lineage>
        <taxon>Bacteria</taxon>
        <taxon>Bacillati</taxon>
        <taxon>Actinomycetota</taxon>
        <taxon>Actinomycetes</taxon>
        <taxon>Micrococcales</taxon>
        <taxon>Micrococcaceae</taxon>
        <taxon>Arthrobacter</taxon>
    </lineage>
</organism>
<feature type="chain" id="PRO_5046083370" evidence="1">
    <location>
        <begin position="36"/>
        <end position="362"/>
    </location>
</feature>
<dbReference type="GO" id="GO:0004180">
    <property type="term" value="F:carboxypeptidase activity"/>
    <property type="evidence" value="ECO:0007669"/>
    <property type="project" value="UniProtKB-KW"/>
</dbReference>
<dbReference type="Gene3D" id="2.30.30.40">
    <property type="entry name" value="SH3 Domains"/>
    <property type="match status" value="1"/>
</dbReference>
<dbReference type="PROSITE" id="PS51781">
    <property type="entry name" value="SH3B"/>
    <property type="match status" value="1"/>
</dbReference>
<keyword evidence="4" id="KW-1185">Reference proteome</keyword>
<dbReference type="Gene3D" id="3.30.1380.10">
    <property type="match status" value="1"/>
</dbReference>
<protein>
    <submittedName>
        <fullName evidence="3">D-alanyl-D-alanine carboxypeptidase family protein</fullName>
    </submittedName>
</protein>
<keyword evidence="3" id="KW-0645">Protease</keyword>
<comment type="caution">
    <text evidence="3">The sequence shown here is derived from an EMBL/GenBank/DDBJ whole genome shotgun (WGS) entry which is preliminary data.</text>
</comment>
<dbReference type="InterPro" id="IPR003709">
    <property type="entry name" value="VanY-like_core_dom"/>
</dbReference>
<evidence type="ECO:0000313" key="3">
    <source>
        <dbReference type="EMBL" id="MFB0835799.1"/>
    </source>
</evidence>
<feature type="domain" description="SH3b" evidence="2">
    <location>
        <begin position="61"/>
        <end position="123"/>
    </location>
</feature>
<sequence>MHHATTRGRPPLRRLGAACAAALLVPALLAGPVSAAPFVSPPAAPPAPTSVAGSLPAAATASKLRKTTTRLNLRRGATTGSPVLVTLPRGAIVTLTATRSGWHRATFRGKTGWFSSKYSTVVADRPGREIYIDGAYTSNRAGLADRYWTRLAGADVFESTGGRVRVGDLPRNSVVYRDLARERQAGGVRGWVFVRTQGIAGWMRNSTLQRKSTAPASSAAYTRAKVRSQSNGRLPAAALVAIPWDRERTLIAAPALRDLTRLNTAFRRAFGRNLDVDLAYRTLDTQRYLYRELGPYIAARPGTSNHGWGLAVDFPETRDYGFSGKYYTWLKANSKRYNWVHHRYLEQGSPYAEAWHFEYVGR</sequence>
<dbReference type="InterPro" id="IPR003646">
    <property type="entry name" value="SH3-like_bac-type"/>
</dbReference>
<dbReference type="Pfam" id="PF08239">
    <property type="entry name" value="SH3_3"/>
    <property type="match status" value="1"/>
</dbReference>
<dbReference type="SMART" id="SM00287">
    <property type="entry name" value="SH3b"/>
    <property type="match status" value="1"/>
</dbReference>
<dbReference type="RefSeq" id="WP_373972975.1">
    <property type="nucleotide sequence ID" value="NZ_JBHDLJ010000014.1"/>
</dbReference>
<dbReference type="Proteomes" id="UP001575652">
    <property type="component" value="Unassembled WGS sequence"/>
</dbReference>
<dbReference type="InterPro" id="IPR009045">
    <property type="entry name" value="Zn_M74/Hedgehog-like"/>
</dbReference>
<evidence type="ECO:0000259" key="2">
    <source>
        <dbReference type="PROSITE" id="PS51781"/>
    </source>
</evidence>